<name>A0A344URY3_9ACTN</name>
<dbReference type="InterPro" id="IPR013328">
    <property type="entry name" value="6PGD_dom2"/>
</dbReference>
<evidence type="ECO:0000256" key="3">
    <source>
        <dbReference type="ARBA" id="ARBA00023027"/>
    </source>
</evidence>
<dbReference type="Proteomes" id="UP000251995">
    <property type="component" value="Chromosome"/>
</dbReference>
<dbReference type="PIRSF" id="PIRSF000103">
    <property type="entry name" value="HIBADH"/>
    <property type="match status" value="1"/>
</dbReference>
<dbReference type="SUPFAM" id="SSF48179">
    <property type="entry name" value="6-phosphogluconate dehydrogenase C-terminal domain-like"/>
    <property type="match status" value="1"/>
</dbReference>
<dbReference type="EC" id="1.1.1.60" evidence="7"/>
<evidence type="ECO:0000256" key="4">
    <source>
        <dbReference type="PIRSR" id="PIRSR000103-1"/>
    </source>
</evidence>
<dbReference type="Pfam" id="PF03446">
    <property type="entry name" value="NAD_binding_2"/>
    <property type="match status" value="1"/>
</dbReference>
<dbReference type="GO" id="GO:0050661">
    <property type="term" value="F:NADP binding"/>
    <property type="evidence" value="ECO:0007669"/>
    <property type="project" value="InterPro"/>
</dbReference>
<evidence type="ECO:0000256" key="1">
    <source>
        <dbReference type="ARBA" id="ARBA00009080"/>
    </source>
</evidence>
<organism evidence="7 8">
    <name type="scientific">Acidipropionibacterium virtanenii</name>
    <dbReference type="NCBI Taxonomy" id="2057246"/>
    <lineage>
        <taxon>Bacteria</taxon>
        <taxon>Bacillati</taxon>
        <taxon>Actinomycetota</taxon>
        <taxon>Actinomycetes</taxon>
        <taxon>Propionibacteriales</taxon>
        <taxon>Propionibacteriaceae</taxon>
        <taxon>Acidipropionibacterium</taxon>
    </lineage>
</organism>
<evidence type="ECO:0000313" key="8">
    <source>
        <dbReference type="Proteomes" id="UP000251995"/>
    </source>
</evidence>
<protein>
    <submittedName>
        <fullName evidence="7">2-hydroxy-3-oxopropionate reductase</fullName>
        <ecNumber evidence="7">1.1.1.60</ecNumber>
    </submittedName>
</protein>
<dbReference type="Pfam" id="PF14833">
    <property type="entry name" value="NAD_binding_11"/>
    <property type="match status" value="1"/>
</dbReference>
<dbReference type="PROSITE" id="PS00895">
    <property type="entry name" value="3_HYDROXYISOBUT_DH"/>
    <property type="match status" value="1"/>
</dbReference>
<gene>
    <name evidence="7" type="primary">garR</name>
    <name evidence="7" type="ORF">JS278_00844</name>
</gene>
<dbReference type="EMBL" id="CP025198">
    <property type="protein sequence ID" value="AXE38031.1"/>
    <property type="molecule type" value="Genomic_DNA"/>
</dbReference>
<comment type="similarity">
    <text evidence="1">Belongs to the HIBADH-related family.</text>
</comment>
<feature type="domain" description="6-phosphogluconate dehydrogenase NADP-binding" evidence="5">
    <location>
        <begin position="17"/>
        <end position="169"/>
    </location>
</feature>
<dbReference type="GO" id="GO:0008679">
    <property type="term" value="F:2-hydroxy-3-oxopropionate reductase activity"/>
    <property type="evidence" value="ECO:0007669"/>
    <property type="project" value="UniProtKB-EC"/>
</dbReference>
<dbReference type="InterPro" id="IPR051265">
    <property type="entry name" value="HIBADH-related_NP60_sf"/>
</dbReference>
<dbReference type="InterPro" id="IPR002204">
    <property type="entry name" value="3-OH-isobutyrate_DH-rel_CS"/>
</dbReference>
<evidence type="ECO:0000259" key="6">
    <source>
        <dbReference type="Pfam" id="PF14833"/>
    </source>
</evidence>
<dbReference type="GO" id="GO:0016054">
    <property type="term" value="P:organic acid catabolic process"/>
    <property type="evidence" value="ECO:0007669"/>
    <property type="project" value="UniProtKB-ARBA"/>
</dbReference>
<accession>A0A344URY3</accession>
<evidence type="ECO:0000259" key="5">
    <source>
        <dbReference type="Pfam" id="PF03446"/>
    </source>
</evidence>
<dbReference type="Gene3D" id="3.40.50.720">
    <property type="entry name" value="NAD(P)-binding Rossmann-like Domain"/>
    <property type="match status" value="1"/>
</dbReference>
<reference evidence="7 8" key="1">
    <citation type="submission" date="2017-12" db="EMBL/GenBank/DDBJ databases">
        <title>The whole genome sequence of the Acidipropionibacterium virtanenii sp. nov. type strain JS278.</title>
        <authorList>
            <person name="Laine P."/>
            <person name="Deptula P."/>
            <person name="Varmanen P."/>
            <person name="Auvinen P."/>
        </authorList>
    </citation>
    <scope>NUCLEOTIDE SEQUENCE [LARGE SCALE GENOMIC DNA]</scope>
    <source>
        <strain evidence="7 8">JS278</strain>
    </source>
</reference>
<evidence type="ECO:0000256" key="2">
    <source>
        <dbReference type="ARBA" id="ARBA00023002"/>
    </source>
</evidence>
<dbReference type="InterPro" id="IPR015815">
    <property type="entry name" value="HIBADH-related"/>
</dbReference>
<dbReference type="AlphaFoldDB" id="A0A344URY3"/>
<dbReference type="KEGG" id="acij:JS278_00844"/>
<sequence>MDAPLPINHVDITMTAVSIIGLGAMGRPMARNLIAAGHDVTVWNRSPGPVADLVAEGARPASSVAEALQTGTVLSMLSNDRAVTETLLDSGVLARAPEGTVHVNMATVSTALARRARDVHAAHGIGYLAAPVFGRVPVAEAGRLNILAAGDPALIDRVQPLFEVIGTRTWRLGDRPEQAHLVKILGNYLIATTIQSLGEAVSLAEHTGVDAHQLVELLTSTLFPGQTYAAYGDLIADRRYRPAGFTTALGRKDLHLALDAAAEHDVPLPFGELLRTVFDQAVEDGYGDDDWAAITEEQPREAHS</sequence>
<proteinExistence type="inferred from homology"/>
<dbReference type="PANTHER" id="PTHR43580">
    <property type="entry name" value="OXIDOREDUCTASE GLYR1-RELATED"/>
    <property type="match status" value="1"/>
</dbReference>
<dbReference type="Gene3D" id="1.10.1040.10">
    <property type="entry name" value="N-(1-d-carboxylethyl)-l-norvaline Dehydrogenase, domain 2"/>
    <property type="match status" value="1"/>
</dbReference>
<dbReference type="InterPro" id="IPR029154">
    <property type="entry name" value="HIBADH-like_NADP-bd"/>
</dbReference>
<dbReference type="InterPro" id="IPR036291">
    <property type="entry name" value="NAD(P)-bd_dom_sf"/>
</dbReference>
<dbReference type="PANTHER" id="PTHR43580:SF2">
    <property type="entry name" value="CYTOKINE-LIKE NUCLEAR FACTOR N-PAC"/>
    <property type="match status" value="1"/>
</dbReference>
<dbReference type="GO" id="GO:0051287">
    <property type="term" value="F:NAD binding"/>
    <property type="evidence" value="ECO:0007669"/>
    <property type="project" value="InterPro"/>
</dbReference>
<dbReference type="OrthoDB" id="3185659at2"/>
<keyword evidence="3" id="KW-0520">NAD</keyword>
<feature type="domain" description="3-hydroxyisobutyrate dehydrogenase-like NAD-binding" evidence="6">
    <location>
        <begin position="179"/>
        <end position="294"/>
    </location>
</feature>
<feature type="active site" evidence="4">
    <location>
        <position position="183"/>
    </location>
</feature>
<dbReference type="SUPFAM" id="SSF51735">
    <property type="entry name" value="NAD(P)-binding Rossmann-fold domains"/>
    <property type="match status" value="1"/>
</dbReference>
<dbReference type="InterPro" id="IPR008927">
    <property type="entry name" value="6-PGluconate_DH-like_C_sf"/>
</dbReference>
<dbReference type="InterPro" id="IPR006115">
    <property type="entry name" value="6PGDH_NADP-bd"/>
</dbReference>
<keyword evidence="2 7" id="KW-0560">Oxidoreductase</keyword>
<keyword evidence="8" id="KW-1185">Reference proteome</keyword>
<evidence type="ECO:0000313" key="7">
    <source>
        <dbReference type="EMBL" id="AXE38031.1"/>
    </source>
</evidence>